<gene>
    <name evidence="1" type="ORF">EVJ58_g7908</name>
</gene>
<sequence length="55" mass="6051">MPDIAFSRGVDAFGASWHDNGDADIDEDEFEDDGEMKLEVMGSKTEEIRSETIAA</sequence>
<comment type="caution">
    <text evidence="1">The sequence shown here is derived from an EMBL/GenBank/DDBJ whole genome shotgun (WGS) entry which is preliminary data.</text>
</comment>
<accession>A0A4Y9Y5B1</accession>
<protein>
    <submittedName>
        <fullName evidence="1">Uncharacterized protein</fullName>
    </submittedName>
</protein>
<dbReference type="AlphaFoldDB" id="A0A4Y9Y5B1"/>
<evidence type="ECO:0000313" key="2">
    <source>
        <dbReference type="Proteomes" id="UP000298390"/>
    </source>
</evidence>
<name>A0A4Y9Y5B1_9APHY</name>
<dbReference type="Proteomes" id="UP000298390">
    <property type="component" value="Unassembled WGS sequence"/>
</dbReference>
<dbReference type="EMBL" id="SEKV01000543">
    <property type="protein sequence ID" value="TFY55989.1"/>
    <property type="molecule type" value="Genomic_DNA"/>
</dbReference>
<organism evidence="1 2">
    <name type="scientific">Rhodofomes roseus</name>
    <dbReference type="NCBI Taxonomy" id="34475"/>
    <lineage>
        <taxon>Eukaryota</taxon>
        <taxon>Fungi</taxon>
        <taxon>Dikarya</taxon>
        <taxon>Basidiomycota</taxon>
        <taxon>Agaricomycotina</taxon>
        <taxon>Agaricomycetes</taxon>
        <taxon>Polyporales</taxon>
        <taxon>Rhodofomes</taxon>
    </lineage>
</organism>
<reference evidence="1 2" key="1">
    <citation type="submission" date="2019-01" db="EMBL/GenBank/DDBJ databases">
        <title>Genome sequencing of the rare red list fungi Fomitopsis rosea.</title>
        <authorList>
            <person name="Buettner E."/>
            <person name="Kellner H."/>
        </authorList>
    </citation>
    <scope>NUCLEOTIDE SEQUENCE [LARGE SCALE GENOMIC DNA]</scope>
    <source>
        <strain evidence="1 2">DSM 105464</strain>
    </source>
</reference>
<proteinExistence type="predicted"/>
<evidence type="ECO:0000313" key="1">
    <source>
        <dbReference type="EMBL" id="TFY55989.1"/>
    </source>
</evidence>